<keyword evidence="1" id="KW-0175">Coiled coil</keyword>
<organism evidence="2 3">
    <name type="scientific">Aspergillus clavatus (strain ATCC 1007 / CBS 513.65 / DSM 816 / NCTC 3887 / NRRL 1 / QM 1276 / 107)</name>
    <dbReference type="NCBI Taxonomy" id="344612"/>
    <lineage>
        <taxon>Eukaryota</taxon>
        <taxon>Fungi</taxon>
        <taxon>Dikarya</taxon>
        <taxon>Ascomycota</taxon>
        <taxon>Pezizomycotina</taxon>
        <taxon>Eurotiomycetes</taxon>
        <taxon>Eurotiomycetidae</taxon>
        <taxon>Eurotiales</taxon>
        <taxon>Aspergillaceae</taxon>
        <taxon>Aspergillus</taxon>
        <taxon>Aspergillus subgen. Fumigati</taxon>
    </lineage>
</organism>
<dbReference type="KEGG" id="act:ACLA_071310"/>
<evidence type="ECO:0000256" key="1">
    <source>
        <dbReference type="SAM" id="Coils"/>
    </source>
</evidence>
<accession>A1C6S7</accession>
<evidence type="ECO:0000313" key="3">
    <source>
        <dbReference type="Proteomes" id="UP000006701"/>
    </source>
</evidence>
<reference evidence="2 3" key="1">
    <citation type="journal article" date="2008" name="PLoS Genet.">
        <title>Genomic islands in the pathogenic filamentous fungus Aspergillus fumigatus.</title>
        <authorList>
            <person name="Fedorova N.D."/>
            <person name="Khaldi N."/>
            <person name="Joardar V.S."/>
            <person name="Maiti R."/>
            <person name="Amedeo P."/>
            <person name="Anderson M.J."/>
            <person name="Crabtree J."/>
            <person name="Silva J.C."/>
            <person name="Badger J.H."/>
            <person name="Albarraq A."/>
            <person name="Angiuoli S."/>
            <person name="Bussey H."/>
            <person name="Bowyer P."/>
            <person name="Cotty P.J."/>
            <person name="Dyer P.S."/>
            <person name="Egan A."/>
            <person name="Galens K."/>
            <person name="Fraser-Liggett C.M."/>
            <person name="Haas B.J."/>
            <person name="Inman J.M."/>
            <person name="Kent R."/>
            <person name="Lemieux S."/>
            <person name="Malavazi I."/>
            <person name="Orvis J."/>
            <person name="Roemer T."/>
            <person name="Ronning C.M."/>
            <person name="Sundaram J.P."/>
            <person name="Sutton G."/>
            <person name="Turner G."/>
            <person name="Venter J.C."/>
            <person name="White O.R."/>
            <person name="Whitty B.R."/>
            <person name="Youngman P."/>
            <person name="Wolfe K.H."/>
            <person name="Goldman G.H."/>
            <person name="Wortman J.R."/>
            <person name="Jiang B."/>
            <person name="Denning D.W."/>
            <person name="Nierman W.C."/>
        </authorList>
    </citation>
    <scope>NUCLEOTIDE SEQUENCE [LARGE SCALE GENOMIC DNA]</scope>
    <source>
        <strain evidence="3">ATCC 1007 / CBS 513.65 / DSM 816 / NCTC 3887 / NRRL 1</strain>
    </source>
</reference>
<proteinExistence type="predicted"/>
<name>A1C6S7_ASPCL</name>
<protein>
    <submittedName>
        <fullName evidence="2">Uncharacterized protein</fullName>
    </submittedName>
</protein>
<dbReference type="AlphaFoldDB" id="A1C6S7"/>
<dbReference type="EMBL" id="DS027045">
    <property type="protein sequence ID" value="EAW14098.1"/>
    <property type="molecule type" value="Genomic_DNA"/>
</dbReference>
<feature type="coiled-coil region" evidence="1">
    <location>
        <begin position="26"/>
        <end position="60"/>
    </location>
</feature>
<dbReference type="GeneID" id="4707812"/>
<dbReference type="OrthoDB" id="5408734at2759"/>
<dbReference type="RefSeq" id="XP_001275524.1">
    <property type="nucleotide sequence ID" value="XM_001275523.1"/>
</dbReference>
<keyword evidence="3" id="KW-1185">Reference proteome</keyword>
<sequence>MAQAFSSTLDSVFALDSEVDHLSQSIEQKKFQMLIQTRELEELQARIRATEARLKARQSVILDGTGSSSSAGAAKEDLGYRSAGEKRCTSYLIEDGSQLTQNALMGRFIHNIPDGHDGAVLEQR</sequence>
<dbReference type="HOGENOM" id="CLU_2003387_0_0_1"/>
<dbReference type="Proteomes" id="UP000006701">
    <property type="component" value="Unassembled WGS sequence"/>
</dbReference>
<evidence type="ECO:0000313" key="2">
    <source>
        <dbReference type="EMBL" id="EAW14098.1"/>
    </source>
</evidence>
<gene>
    <name evidence="2" type="ORF">ACLA_071310</name>
</gene>
<dbReference type="VEuPathDB" id="FungiDB:ACLA_071310"/>